<feature type="domain" description="Antistasin-like" evidence="4">
    <location>
        <begin position="174"/>
        <end position="203"/>
    </location>
</feature>
<dbReference type="Gene3D" id="2.10.22.10">
    <property type="entry name" value="Antistasin, domain 1"/>
    <property type="match status" value="1"/>
</dbReference>
<protein>
    <recommendedName>
        <fullName evidence="4">Antistasin-like domain-containing protein</fullName>
    </recommendedName>
</protein>
<name>R7T4Z1_CAPTE</name>
<evidence type="ECO:0000313" key="6">
    <source>
        <dbReference type="EnsemblMetazoa" id="CapteP216982"/>
    </source>
</evidence>
<comment type="similarity">
    <text evidence="1">Belongs to the protease inhibitor I15 (antistasin) family.</text>
</comment>
<keyword evidence="3" id="KW-0722">Serine protease inhibitor</keyword>
<dbReference type="GO" id="GO:0004867">
    <property type="term" value="F:serine-type endopeptidase inhibitor activity"/>
    <property type="evidence" value="ECO:0007669"/>
    <property type="project" value="UniProtKB-KW"/>
</dbReference>
<dbReference type="OMA" id="PCTGPTC"/>
<dbReference type="PROSITE" id="PS51252">
    <property type="entry name" value="ANTISTASIN"/>
    <property type="match status" value="1"/>
</dbReference>
<keyword evidence="2" id="KW-0646">Protease inhibitor</keyword>
<reference evidence="7" key="1">
    <citation type="submission" date="2012-12" db="EMBL/GenBank/DDBJ databases">
        <authorList>
            <person name="Hellsten U."/>
            <person name="Grimwood J."/>
            <person name="Chapman J.A."/>
            <person name="Shapiro H."/>
            <person name="Aerts A."/>
            <person name="Otillar R.P."/>
            <person name="Terry A.Y."/>
            <person name="Boore J.L."/>
            <person name="Simakov O."/>
            <person name="Marletaz F."/>
            <person name="Cho S.-J."/>
            <person name="Edsinger-Gonzales E."/>
            <person name="Havlak P."/>
            <person name="Kuo D.-H."/>
            <person name="Larsson T."/>
            <person name="Lv J."/>
            <person name="Arendt D."/>
            <person name="Savage R."/>
            <person name="Osoegawa K."/>
            <person name="de Jong P."/>
            <person name="Lindberg D.R."/>
            <person name="Seaver E.C."/>
            <person name="Weisblat D.A."/>
            <person name="Putnam N.H."/>
            <person name="Grigoriev I.V."/>
            <person name="Rokhsar D.S."/>
        </authorList>
    </citation>
    <scope>NUCLEOTIDE SEQUENCE</scope>
    <source>
        <strain evidence="7">I ESC-2004</strain>
    </source>
</reference>
<organism evidence="5">
    <name type="scientific">Capitella teleta</name>
    <name type="common">Polychaete worm</name>
    <dbReference type="NCBI Taxonomy" id="283909"/>
    <lineage>
        <taxon>Eukaryota</taxon>
        <taxon>Metazoa</taxon>
        <taxon>Spiralia</taxon>
        <taxon>Lophotrochozoa</taxon>
        <taxon>Annelida</taxon>
        <taxon>Polychaeta</taxon>
        <taxon>Sedentaria</taxon>
        <taxon>Scolecida</taxon>
        <taxon>Capitellidae</taxon>
        <taxon>Capitella</taxon>
    </lineage>
</organism>
<dbReference type="OrthoDB" id="5912026at2759"/>
<dbReference type="Proteomes" id="UP000014760">
    <property type="component" value="Unassembled WGS sequence"/>
</dbReference>
<dbReference type="AlphaFoldDB" id="R7T4Z1"/>
<evidence type="ECO:0000256" key="3">
    <source>
        <dbReference type="ARBA" id="ARBA00022900"/>
    </source>
</evidence>
<keyword evidence="7" id="KW-1185">Reference proteome</keyword>
<reference evidence="5 7" key="2">
    <citation type="journal article" date="2013" name="Nature">
        <title>Insights into bilaterian evolution from three spiralian genomes.</title>
        <authorList>
            <person name="Simakov O."/>
            <person name="Marletaz F."/>
            <person name="Cho S.J."/>
            <person name="Edsinger-Gonzales E."/>
            <person name="Havlak P."/>
            <person name="Hellsten U."/>
            <person name="Kuo D.H."/>
            <person name="Larsson T."/>
            <person name="Lv J."/>
            <person name="Arendt D."/>
            <person name="Savage R."/>
            <person name="Osoegawa K."/>
            <person name="de Jong P."/>
            <person name="Grimwood J."/>
            <person name="Chapman J.A."/>
            <person name="Shapiro H."/>
            <person name="Aerts A."/>
            <person name="Otillar R.P."/>
            <person name="Terry A.Y."/>
            <person name="Boore J.L."/>
            <person name="Grigoriev I.V."/>
            <person name="Lindberg D.R."/>
            <person name="Seaver E.C."/>
            <person name="Weisblat D.A."/>
            <person name="Putnam N.H."/>
            <person name="Rokhsar D.S."/>
        </authorList>
    </citation>
    <scope>NUCLEOTIDE SEQUENCE</scope>
    <source>
        <strain evidence="5 7">I ESC-2004</strain>
    </source>
</reference>
<evidence type="ECO:0000313" key="7">
    <source>
        <dbReference type="Proteomes" id="UP000014760"/>
    </source>
</evidence>
<dbReference type="EMBL" id="AMQN01003504">
    <property type="status" value="NOT_ANNOTATED_CDS"/>
    <property type="molecule type" value="Genomic_DNA"/>
</dbReference>
<evidence type="ECO:0000313" key="5">
    <source>
        <dbReference type="EMBL" id="ELT88192.1"/>
    </source>
</evidence>
<sequence length="439" mass="49318">MFNKILNSEDETSSQHRVVPPTIHQNRPYCISEAATLPCPDIACEELCRWGRKEVDGCPSCECNNNPCENVKCPFEERCSPKETCNGDECHWETECESGQFQNKICENGKYCIVKQIPKSEELLAKCVKPEDVKYCEVKKRHNVSRALCPDAGCPEGQLCCSDDYGDTVCTKGCPRPNPEGCVRKGCKYGRKIDENGCPTCQCDEDPFKVIQCRAGYKFGRPPPPPLLLIPTLPPGWTPKGFPEIFEYSGIKGECYRDCPKLDCRNRCQFGKVEIDGCESCTCIDPCTESPCGDKYRCEYFGTNESRRTKYGNYQYYRTKCIRLCPPGPVCDKKCYFGSELKDECPTCDCKDICKIRNIKCPEKFHCEVVRSYCVIGYCHLGTDCAQDVCVAGEPEVDISGYRVRCKGQRKKACSKGFTCVPHSDGNDGSCCPGHHNQL</sequence>
<dbReference type="InterPro" id="IPR004094">
    <property type="entry name" value="Antistasin-like"/>
</dbReference>
<accession>R7T4Z1</accession>
<evidence type="ECO:0000256" key="1">
    <source>
        <dbReference type="ARBA" id="ARBA00008768"/>
    </source>
</evidence>
<dbReference type="EMBL" id="KB311953">
    <property type="protein sequence ID" value="ELT88192.1"/>
    <property type="molecule type" value="Genomic_DNA"/>
</dbReference>
<evidence type="ECO:0000256" key="2">
    <source>
        <dbReference type="ARBA" id="ARBA00022690"/>
    </source>
</evidence>
<dbReference type="EnsemblMetazoa" id="CapteT216982">
    <property type="protein sequence ID" value="CapteP216982"/>
    <property type="gene ID" value="CapteG216982"/>
</dbReference>
<proteinExistence type="inferred from homology"/>
<dbReference type="HOGENOM" id="CLU_624458_0_0_1"/>
<gene>
    <name evidence="5" type="ORF">CAPTEDRAFT_216982</name>
</gene>
<evidence type="ECO:0000259" key="4">
    <source>
        <dbReference type="PROSITE" id="PS51252"/>
    </source>
</evidence>
<reference evidence="6" key="3">
    <citation type="submission" date="2015-06" db="UniProtKB">
        <authorList>
            <consortium name="EnsemblMetazoa"/>
        </authorList>
    </citation>
    <scope>IDENTIFICATION</scope>
</reference>